<evidence type="ECO:0000256" key="5">
    <source>
        <dbReference type="ARBA" id="ARBA00022777"/>
    </source>
</evidence>
<proteinExistence type="inferred from homology"/>
<dbReference type="GO" id="GO:0005524">
    <property type="term" value="F:ATP binding"/>
    <property type="evidence" value="ECO:0007669"/>
    <property type="project" value="UniProtKB-KW"/>
</dbReference>
<sequence length="302" mass="33990">MKIMVLYNDTAGKSDAKDTAESFKNYLEEHDPKSEAVLQPSNPDIEPETIQKNAKEHQIDTIAIIGGDGTIHHALQTFVDQLDKLTVAIIPGGTVNNFARMLGIPLKPEEAFETILNGTDRQIDYGLVNDSMMISTMTIGLLADTAAATSQEEKQQFGPLAFTKRFFHYLFKKKQYKLEIIADGKRWRGKSQLLTVVMSNSAGGFTNFDELARPDDGLFHMILLPKLNLLEFIIYLPRIIRGRIAKVPGVEYFTANEIEIRAQEKTVYTRTDGDPTDNLPVKMKVMKQALRVRVQEEDLDAK</sequence>
<comment type="similarity">
    <text evidence="2">Belongs to the diacylglycerol/lipid kinase family.</text>
</comment>
<dbReference type="GO" id="GO:0008654">
    <property type="term" value="P:phospholipid biosynthetic process"/>
    <property type="evidence" value="ECO:0007669"/>
    <property type="project" value="UniProtKB-KW"/>
</dbReference>
<dbReference type="EMBL" id="JABXJK010000078">
    <property type="protein sequence ID" value="MBA0973800.1"/>
    <property type="molecule type" value="Genomic_DNA"/>
</dbReference>
<accession>A0A2K3QTP0</accession>
<dbReference type="Proteomes" id="UP000516696">
    <property type="component" value="Chromosome"/>
</dbReference>
<dbReference type="NCBIfam" id="TIGR00147">
    <property type="entry name" value="YegS/Rv2252/BmrU family lipid kinase"/>
    <property type="match status" value="1"/>
</dbReference>
<keyword evidence="7" id="KW-0594">Phospholipid biosynthesis</keyword>
<dbReference type="Gene3D" id="2.60.200.40">
    <property type="match status" value="1"/>
</dbReference>
<dbReference type="InterPro" id="IPR005218">
    <property type="entry name" value="Diacylglycerol/lipid_kinase"/>
</dbReference>
<evidence type="ECO:0000256" key="3">
    <source>
        <dbReference type="ARBA" id="ARBA00022679"/>
    </source>
</evidence>
<dbReference type="SMART" id="SM00046">
    <property type="entry name" value="DAGKc"/>
    <property type="match status" value="1"/>
</dbReference>
<feature type="domain" description="DAGKc" evidence="9">
    <location>
        <begin position="1"/>
        <end position="131"/>
    </location>
</feature>
<dbReference type="PANTHER" id="PTHR12358:SF54">
    <property type="entry name" value="SPHINGOSINE KINASE RELATED PROTEIN"/>
    <property type="match status" value="1"/>
</dbReference>
<evidence type="ECO:0000256" key="6">
    <source>
        <dbReference type="ARBA" id="ARBA00022840"/>
    </source>
</evidence>
<dbReference type="GO" id="GO:0016301">
    <property type="term" value="F:kinase activity"/>
    <property type="evidence" value="ECO:0007669"/>
    <property type="project" value="UniProtKB-KW"/>
</dbReference>
<evidence type="ECO:0000313" key="15">
    <source>
        <dbReference type="Proteomes" id="UP001241571"/>
    </source>
</evidence>
<reference evidence="11 15" key="3">
    <citation type="submission" date="2023-06" db="EMBL/GenBank/DDBJ databases">
        <title>Acute promotion of culturable opportunistic pathogens and persistent increase of antibiotic resistance following antibiotic exposure in mouse gut microbiota.</title>
        <authorList>
            <person name="Li L."/>
            <person name="Wang B."/>
            <person name="Sun Y."/>
            <person name="Wang M."/>
            <person name="Xu H."/>
        </authorList>
    </citation>
    <scope>NUCLEOTIDE SEQUENCE [LARGE SCALE GENOMIC DNA]</scope>
    <source>
        <strain evidence="11 15">CRI2_2</strain>
    </source>
</reference>
<keyword evidence="7" id="KW-0443">Lipid metabolism</keyword>
<dbReference type="Pfam" id="PF19279">
    <property type="entry name" value="YegS_C"/>
    <property type="match status" value="1"/>
</dbReference>
<dbReference type="InterPro" id="IPR016064">
    <property type="entry name" value="NAD/diacylglycerol_kinase_sf"/>
</dbReference>
<dbReference type="InterPro" id="IPR045540">
    <property type="entry name" value="YegS/DAGK_C"/>
</dbReference>
<name>A0A2K3QTP0_ENTGA</name>
<dbReference type="Gene3D" id="3.40.50.10330">
    <property type="entry name" value="Probable inorganic polyphosphate/atp-NAD kinase, domain 1"/>
    <property type="match status" value="1"/>
</dbReference>
<dbReference type="AlphaFoldDB" id="A0A2K3QTP0"/>
<dbReference type="PROSITE" id="PS50146">
    <property type="entry name" value="DAGK"/>
    <property type="match status" value="1"/>
</dbReference>
<keyword evidence="4" id="KW-0547">Nucleotide-binding</keyword>
<evidence type="ECO:0000256" key="2">
    <source>
        <dbReference type="ARBA" id="ARBA00005983"/>
    </source>
</evidence>
<gene>
    <name evidence="12" type="ORF">EGM181_10265</name>
    <name evidence="10" type="ORF">HWH42_14625</name>
    <name evidence="11" type="ORF">QRX88_12590</name>
</gene>
<evidence type="ECO:0000313" key="10">
    <source>
        <dbReference type="EMBL" id="MBA0973800.1"/>
    </source>
</evidence>
<dbReference type="Pfam" id="PF00781">
    <property type="entry name" value="DAGK_cat"/>
    <property type="match status" value="1"/>
</dbReference>
<evidence type="ECO:0000313" key="12">
    <source>
        <dbReference type="EMBL" id="QOG27610.1"/>
    </source>
</evidence>
<dbReference type="PANTHER" id="PTHR12358">
    <property type="entry name" value="SPHINGOSINE KINASE"/>
    <property type="match status" value="1"/>
</dbReference>
<dbReference type="InterPro" id="IPR017438">
    <property type="entry name" value="ATP-NAD_kinase_N"/>
</dbReference>
<keyword evidence="5 10" id="KW-0418">Kinase</keyword>
<dbReference type="InterPro" id="IPR050187">
    <property type="entry name" value="Lipid_Phosphate_FormReg"/>
</dbReference>
<dbReference type="Proteomes" id="UP001241571">
    <property type="component" value="Unassembled WGS sequence"/>
</dbReference>
<evidence type="ECO:0000256" key="8">
    <source>
        <dbReference type="ARBA" id="ARBA00023264"/>
    </source>
</evidence>
<evidence type="ECO:0000256" key="1">
    <source>
        <dbReference type="ARBA" id="ARBA00001946"/>
    </source>
</evidence>
<evidence type="ECO:0000259" key="9">
    <source>
        <dbReference type="PROSITE" id="PS50146"/>
    </source>
</evidence>
<dbReference type="EMBL" id="CP050485">
    <property type="protein sequence ID" value="QOG27610.1"/>
    <property type="molecule type" value="Genomic_DNA"/>
</dbReference>
<comment type="cofactor">
    <cofactor evidence="1">
        <name>Mg(2+)</name>
        <dbReference type="ChEBI" id="CHEBI:18420"/>
    </cofactor>
</comment>
<evidence type="ECO:0000256" key="7">
    <source>
        <dbReference type="ARBA" id="ARBA00023209"/>
    </source>
</evidence>
<dbReference type="InterPro" id="IPR001206">
    <property type="entry name" value="Diacylglycerol_kinase_cat_dom"/>
</dbReference>
<evidence type="ECO:0000313" key="14">
    <source>
        <dbReference type="Proteomes" id="UP000571857"/>
    </source>
</evidence>
<evidence type="ECO:0000256" key="4">
    <source>
        <dbReference type="ARBA" id="ARBA00022741"/>
    </source>
</evidence>
<keyword evidence="8" id="KW-1208">Phospholipid metabolism</keyword>
<dbReference type="GeneID" id="93224385"/>
<keyword evidence="6" id="KW-0067">ATP-binding</keyword>
<reference evidence="12 13" key="1">
    <citation type="submission" date="2020-03" db="EMBL/GenBank/DDBJ databases">
        <title>Characterization of ganglioside-mimicking enterococci.</title>
        <authorList>
            <person name="Patry R.T."/>
            <person name="Nothaft H."/>
            <person name="Bridger R."/>
            <person name="Shajahan A."/>
            <person name="Huynh S."/>
            <person name="Sanchez S."/>
            <person name="Azadi P."/>
            <person name="Cooper K."/>
            <person name="Miller W.G."/>
            <person name="Parker C.T."/>
            <person name="Wells L."/>
            <person name="Szymanski C.M."/>
        </authorList>
    </citation>
    <scope>NUCLEOTIDE SEQUENCE [LARGE SCALE GENOMIC DNA]</scope>
    <source>
        <strain evidence="12 13">EGM181</strain>
    </source>
</reference>
<dbReference type="RefSeq" id="WP_103300801.1">
    <property type="nucleotide sequence ID" value="NZ_CAKOCH010000002.1"/>
</dbReference>
<evidence type="ECO:0000313" key="11">
    <source>
        <dbReference type="EMBL" id="MDL4936558.1"/>
    </source>
</evidence>
<keyword evidence="7" id="KW-0444">Lipid biosynthesis</keyword>
<protein>
    <submittedName>
        <fullName evidence="10">Diacylglycerol kinase family lipid kinase</fullName>
    </submittedName>
</protein>
<dbReference type="SUPFAM" id="SSF111331">
    <property type="entry name" value="NAD kinase/diacylglycerol kinase-like"/>
    <property type="match status" value="1"/>
</dbReference>
<evidence type="ECO:0000313" key="13">
    <source>
        <dbReference type="Proteomes" id="UP000516696"/>
    </source>
</evidence>
<dbReference type="Proteomes" id="UP000571857">
    <property type="component" value="Unassembled WGS sequence"/>
</dbReference>
<keyword evidence="3" id="KW-0808">Transferase</keyword>
<organism evidence="10 14">
    <name type="scientific">Enterococcus gallinarum</name>
    <dbReference type="NCBI Taxonomy" id="1353"/>
    <lineage>
        <taxon>Bacteria</taxon>
        <taxon>Bacillati</taxon>
        <taxon>Bacillota</taxon>
        <taxon>Bacilli</taxon>
        <taxon>Lactobacillales</taxon>
        <taxon>Enterococcaceae</taxon>
        <taxon>Enterococcus</taxon>
    </lineage>
</organism>
<dbReference type="EMBL" id="JASUBT010000009">
    <property type="protein sequence ID" value="MDL4936558.1"/>
    <property type="molecule type" value="Genomic_DNA"/>
</dbReference>
<reference evidence="10 14" key="2">
    <citation type="submission" date="2020-06" db="EMBL/GenBank/DDBJ databases">
        <title>Crossreactivity between MHC class I-restricted antigens from cancer cells and an enterococcal bacteriophage.</title>
        <authorList>
            <person name="Fluckiger A."/>
            <person name="Daillere R."/>
            <person name="Sassi M."/>
            <person name="Cattoir V."/>
            <person name="Kroemer G."/>
            <person name="Zitvogel L."/>
        </authorList>
    </citation>
    <scope>NUCLEOTIDE SEQUENCE [LARGE SCALE GENOMIC DNA]</scope>
    <source>
        <strain evidence="10 14">EG4</strain>
    </source>
</reference>